<accession>A0ABW6P580</accession>
<evidence type="ECO:0008006" key="3">
    <source>
        <dbReference type="Google" id="ProtNLM"/>
    </source>
</evidence>
<gene>
    <name evidence="1" type="ORF">ACFYU5_15730</name>
</gene>
<organism evidence="1 2">
    <name type="scientific">Nocardia aobensis</name>
    <dbReference type="NCBI Taxonomy" id="257277"/>
    <lineage>
        <taxon>Bacteria</taxon>
        <taxon>Bacillati</taxon>
        <taxon>Actinomycetota</taxon>
        <taxon>Actinomycetes</taxon>
        <taxon>Mycobacteriales</taxon>
        <taxon>Nocardiaceae</taxon>
        <taxon>Nocardia</taxon>
    </lineage>
</organism>
<sequence>MAELLSRCGWREHEQLGPDEYRERYLDPAGRIGPVSPVERCMAAVKD</sequence>
<reference evidence="1 2" key="1">
    <citation type="submission" date="2024-10" db="EMBL/GenBank/DDBJ databases">
        <title>The Natural Products Discovery Center: Release of the First 8490 Sequenced Strains for Exploring Actinobacteria Biosynthetic Diversity.</title>
        <authorList>
            <person name="Kalkreuter E."/>
            <person name="Kautsar S.A."/>
            <person name="Yang D."/>
            <person name="Bader C.D."/>
            <person name="Teijaro C.N."/>
            <person name="Fluegel L."/>
            <person name="Davis C.M."/>
            <person name="Simpson J.R."/>
            <person name="Lauterbach L."/>
            <person name="Steele A.D."/>
            <person name="Gui C."/>
            <person name="Meng S."/>
            <person name="Li G."/>
            <person name="Viehrig K."/>
            <person name="Ye F."/>
            <person name="Su P."/>
            <person name="Kiefer A.F."/>
            <person name="Nichols A."/>
            <person name="Cepeda A.J."/>
            <person name="Yan W."/>
            <person name="Fan B."/>
            <person name="Jiang Y."/>
            <person name="Adhikari A."/>
            <person name="Zheng C.-J."/>
            <person name="Schuster L."/>
            <person name="Cowan T.M."/>
            <person name="Smanski M.J."/>
            <person name="Chevrette M.G."/>
            <person name="De Carvalho L.P.S."/>
            <person name="Shen B."/>
        </authorList>
    </citation>
    <scope>NUCLEOTIDE SEQUENCE [LARGE SCALE GENOMIC DNA]</scope>
    <source>
        <strain evidence="1 2">NPDC004119</strain>
    </source>
</reference>
<proteinExistence type="predicted"/>
<dbReference type="RefSeq" id="WP_387394678.1">
    <property type="nucleotide sequence ID" value="NZ_JBIAMT010000002.1"/>
</dbReference>
<name>A0ABW6P580_9NOCA</name>
<evidence type="ECO:0000313" key="1">
    <source>
        <dbReference type="EMBL" id="MFF0497858.1"/>
    </source>
</evidence>
<comment type="caution">
    <text evidence="1">The sequence shown here is derived from an EMBL/GenBank/DDBJ whole genome shotgun (WGS) entry which is preliminary data.</text>
</comment>
<keyword evidence="2" id="KW-1185">Reference proteome</keyword>
<dbReference type="EMBL" id="JBIAMT010000002">
    <property type="protein sequence ID" value="MFF0497858.1"/>
    <property type="molecule type" value="Genomic_DNA"/>
</dbReference>
<dbReference type="Proteomes" id="UP001601442">
    <property type="component" value="Unassembled WGS sequence"/>
</dbReference>
<evidence type="ECO:0000313" key="2">
    <source>
        <dbReference type="Proteomes" id="UP001601442"/>
    </source>
</evidence>
<protein>
    <recommendedName>
        <fullName evidence="3">SAM-dependent methyltransferase</fullName>
    </recommendedName>
</protein>